<evidence type="ECO:0000313" key="4">
    <source>
        <dbReference type="Proteomes" id="UP000188603"/>
    </source>
</evidence>
<dbReference type="AlphaFoldDB" id="A0A1U9KC11"/>
<keyword evidence="4" id="KW-1185">Reference proteome</keyword>
<name>A0A1U9KC11_9BACL</name>
<evidence type="ECO:0000313" key="3">
    <source>
        <dbReference type="EMBL" id="AQS57570.1"/>
    </source>
</evidence>
<reference evidence="3 4" key="1">
    <citation type="journal article" date="2015" name="Int. J. Syst. Evol. Microbiol.">
        <title>Novibacillus thermophilus gen. nov., sp. nov., a Gram-staining-negative and moderately thermophilic member of the family Thermoactinomycetaceae.</title>
        <authorList>
            <person name="Yang G."/>
            <person name="Chen J."/>
            <person name="Zhou S."/>
        </authorList>
    </citation>
    <scope>NUCLEOTIDE SEQUENCE [LARGE SCALE GENOMIC DNA]</scope>
    <source>
        <strain evidence="3 4">SG-1</strain>
    </source>
</reference>
<dbReference type="InterPro" id="IPR011642">
    <property type="entry name" value="Gate_dom"/>
</dbReference>
<sequence length="178" mass="19247">MFEMIGWLSKWLLPALIAFIPVYGLAKRVPVYESFVDGAKESVPTITSIFPHLLGMMVGIHVFRESGAMDVIIHAFVPLLSWVNFPEEVVPLAFMRPISGAGSLAMASDIIQTYGADSFLGRLASTMQGSTDTTLYVLTVYFGAVGIRNSRYALKVGLLADAVGLTAAWLIASIVFPS</sequence>
<evidence type="ECO:0000259" key="2">
    <source>
        <dbReference type="Pfam" id="PF07670"/>
    </source>
</evidence>
<dbReference type="InterPro" id="IPR052549">
    <property type="entry name" value="SpmB"/>
</dbReference>
<dbReference type="PANTHER" id="PTHR35793">
    <property type="entry name" value="INNER MEMBRANE PROTEIN YJIG"/>
    <property type="match status" value="1"/>
</dbReference>
<feature type="transmembrane region" description="Helical" evidence="1">
    <location>
        <begin position="156"/>
        <end position="176"/>
    </location>
</feature>
<keyword evidence="1" id="KW-1133">Transmembrane helix</keyword>
<keyword evidence="1" id="KW-0472">Membrane</keyword>
<dbReference type="STRING" id="1471761.B0W44_13590"/>
<dbReference type="Proteomes" id="UP000188603">
    <property type="component" value="Chromosome"/>
</dbReference>
<dbReference type="PANTHER" id="PTHR35793:SF2">
    <property type="entry name" value="INNER MEMBRANE PROTEIN YJIG"/>
    <property type="match status" value="1"/>
</dbReference>
<proteinExistence type="predicted"/>
<keyword evidence="1" id="KW-0812">Transmembrane</keyword>
<dbReference type="RefSeq" id="WP_077721406.1">
    <property type="nucleotide sequence ID" value="NZ_CP019699.1"/>
</dbReference>
<dbReference type="EMBL" id="CP019699">
    <property type="protein sequence ID" value="AQS57570.1"/>
    <property type="molecule type" value="Genomic_DNA"/>
</dbReference>
<evidence type="ECO:0000256" key="1">
    <source>
        <dbReference type="SAM" id="Phobius"/>
    </source>
</evidence>
<feature type="transmembrane region" description="Helical" evidence="1">
    <location>
        <begin position="42"/>
        <end position="63"/>
    </location>
</feature>
<feature type="domain" description="Nucleoside transporter/FeoB GTPase Gate" evidence="2">
    <location>
        <begin position="47"/>
        <end position="147"/>
    </location>
</feature>
<protein>
    <submittedName>
        <fullName evidence="3">Spore maturation protein</fullName>
    </submittedName>
</protein>
<accession>A0A1U9KC11</accession>
<dbReference type="GO" id="GO:0005886">
    <property type="term" value="C:plasma membrane"/>
    <property type="evidence" value="ECO:0007669"/>
    <property type="project" value="TreeGrafter"/>
</dbReference>
<dbReference type="KEGG" id="ntr:B0W44_13590"/>
<gene>
    <name evidence="3" type="ORF">B0W44_13590</name>
</gene>
<dbReference type="Pfam" id="PF07670">
    <property type="entry name" value="Gate"/>
    <property type="match status" value="1"/>
</dbReference>
<organism evidence="3 4">
    <name type="scientific">Novibacillus thermophilus</name>
    <dbReference type="NCBI Taxonomy" id="1471761"/>
    <lineage>
        <taxon>Bacteria</taxon>
        <taxon>Bacillati</taxon>
        <taxon>Bacillota</taxon>
        <taxon>Bacilli</taxon>
        <taxon>Bacillales</taxon>
        <taxon>Thermoactinomycetaceae</taxon>
        <taxon>Novibacillus</taxon>
    </lineage>
</organism>